<dbReference type="InterPro" id="IPR014854">
    <property type="entry name" value="Nse4_C"/>
</dbReference>
<proteinExistence type="inferred from homology"/>
<dbReference type="Proteomes" id="UP000481861">
    <property type="component" value="Unassembled WGS sequence"/>
</dbReference>
<comment type="similarity">
    <text evidence="2 7">Belongs to the NSE4 family.</text>
</comment>
<dbReference type="OrthoDB" id="361242at2759"/>
<keyword evidence="4 7" id="KW-0233">DNA recombination</keyword>
<evidence type="ECO:0000256" key="2">
    <source>
        <dbReference type="ARBA" id="ARBA00008997"/>
    </source>
</evidence>
<feature type="compositionally biased region" description="Basic and acidic residues" evidence="8">
    <location>
        <begin position="350"/>
        <end position="359"/>
    </location>
</feature>
<evidence type="ECO:0000256" key="5">
    <source>
        <dbReference type="ARBA" id="ARBA00023204"/>
    </source>
</evidence>
<evidence type="ECO:0000256" key="1">
    <source>
        <dbReference type="ARBA" id="ARBA00004123"/>
    </source>
</evidence>
<keyword evidence="12" id="KW-1185">Reference proteome</keyword>
<comment type="subunit">
    <text evidence="7">Component of the SMC5-SMC6 complex.</text>
</comment>
<keyword evidence="5 7" id="KW-0234">DNA repair</keyword>
<keyword evidence="3 7" id="KW-0227">DNA damage</keyword>
<dbReference type="GO" id="GO:0006310">
    <property type="term" value="P:DNA recombination"/>
    <property type="evidence" value="ECO:0007669"/>
    <property type="project" value="UniProtKB-UniRule"/>
</dbReference>
<keyword evidence="6 7" id="KW-0539">Nucleus</keyword>
<feature type="domain" description="Non-structural maintenance of chromosome element 4 C-terminal" evidence="9">
    <location>
        <begin position="426"/>
        <end position="513"/>
    </location>
</feature>
<feature type="compositionally biased region" description="Polar residues" evidence="8">
    <location>
        <begin position="1"/>
        <end position="14"/>
    </location>
</feature>
<accession>A0A7C8MCN2</accession>
<protein>
    <recommendedName>
        <fullName evidence="7">Non-structural maintenance of chromosomes element 4</fullName>
    </recommendedName>
</protein>
<evidence type="ECO:0000256" key="8">
    <source>
        <dbReference type="SAM" id="MobiDB-lite"/>
    </source>
</evidence>
<feature type="region of interest" description="Disordered" evidence="8">
    <location>
        <begin position="1"/>
        <end position="106"/>
    </location>
</feature>
<dbReference type="PANTHER" id="PTHR16140">
    <property type="entry name" value="NON-STRUCTURAL MAINTENANCE OF CHROMOSOMES ELEMENT 4"/>
    <property type="match status" value="1"/>
</dbReference>
<dbReference type="GO" id="GO:0005634">
    <property type="term" value="C:nucleus"/>
    <property type="evidence" value="ECO:0007669"/>
    <property type="project" value="UniProtKB-SubCell"/>
</dbReference>
<feature type="compositionally biased region" description="Low complexity" evidence="8">
    <location>
        <begin position="84"/>
        <end position="99"/>
    </location>
</feature>
<comment type="function">
    <text evidence="7">Component of the SMC5-SMC6 complex, that promotes sister chromatid alignment after DNA damage and facilitates double-stranded DNA breaks (DSBs) repair via homologous recombination between sister chromatids.</text>
</comment>
<dbReference type="Pfam" id="PF15412">
    <property type="entry name" value="Nse4-Nse3_bdg"/>
    <property type="match status" value="1"/>
</dbReference>
<dbReference type="Pfam" id="PF08743">
    <property type="entry name" value="Nse4_C"/>
    <property type="match status" value="1"/>
</dbReference>
<sequence>MARLNTHLSATPQPARSARGDSLYRDPTPSSQLHGAASTVRDSSYSVMSPARSMNSDKENDVPASRDNTPKPKAQGRRTMVAFGSRLPTPSSGSTSGSGNKRRRTDNYDMESSQIFEDHDSGVAVQHDHDDDDQDEPGQSATPEGDDEDESTRFYDPNQDPETRRKLRANIRNNHREMEENRDELIKPGNDGIMRHLQRQHGLMGQVKQTSDATLDSRVLVLASDLATRKLKSSLHGNAGVGIDVDQFVSRCINFMRNGGSVDEEAAAAEDRARARRRQRAAAAEDEEEDTGDGLDWAVLGRQACFPNNKRPPVPSFLLGPLSVQKRTRATQTRRAKSQRQPTGPATRPQELKADDLKQSENTNLTTRVTKVRNLLGQHILDGQTKVEQEMEEYSDDDDEEAADETAAIACRRHRIRMTDQREPCVSLFDFVINPHSFGQSVENLFYVSFLIREGHAKILADQHGLPLLLYTKPFSVQERREQQVQKHQAVFSLDWPTWKKLIEAFDIKTSLIPHREPEVTAVAAGGWYS</sequence>
<dbReference type="InterPro" id="IPR027786">
    <property type="entry name" value="Nse4/EID"/>
</dbReference>
<gene>
    <name evidence="11" type="ORF">BDV95DRAFT_311180</name>
</gene>
<feature type="region of interest" description="Disordered" evidence="8">
    <location>
        <begin position="124"/>
        <end position="181"/>
    </location>
</feature>
<evidence type="ECO:0000256" key="3">
    <source>
        <dbReference type="ARBA" id="ARBA00022763"/>
    </source>
</evidence>
<dbReference type="InterPro" id="IPR029225">
    <property type="entry name" value="Nse4_Nse3-bd"/>
</dbReference>
<evidence type="ECO:0000256" key="7">
    <source>
        <dbReference type="RuleBase" id="RU365071"/>
    </source>
</evidence>
<feature type="region of interest" description="Disordered" evidence="8">
    <location>
        <begin position="310"/>
        <end position="366"/>
    </location>
</feature>
<feature type="domain" description="Nse4/EID protein Nse3/MAGE-binding" evidence="10">
    <location>
        <begin position="216"/>
        <end position="263"/>
    </location>
</feature>
<dbReference type="EMBL" id="JAADJZ010000005">
    <property type="protein sequence ID" value="KAF2875218.1"/>
    <property type="molecule type" value="Genomic_DNA"/>
</dbReference>
<dbReference type="AlphaFoldDB" id="A0A7C8MCN2"/>
<evidence type="ECO:0000256" key="6">
    <source>
        <dbReference type="ARBA" id="ARBA00023242"/>
    </source>
</evidence>
<evidence type="ECO:0000313" key="11">
    <source>
        <dbReference type="EMBL" id="KAF2875218.1"/>
    </source>
</evidence>
<reference evidence="11 12" key="1">
    <citation type="submission" date="2020-01" db="EMBL/GenBank/DDBJ databases">
        <authorList>
            <consortium name="DOE Joint Genome Institute"/>
            <person name="Haridas S."/>
            <person name="Albert R."/>
            <person name="Binder M."/>
            <person name="Bloem J."/>
            <person name="Labutti K."/>
            <person name="Salamov A."/>
            <person name="Andreopoulos B."/>
            <person name="Baker S.E."/>
            <person name="Barry K."/>
            <person name="Bills G."/>
            <person name="Bluhm B.H."/>
            <person name="Cannon C."/>
            <person name="Castanera R."/>
            <person name="Culley D.E."/>
            <person name="Daum C."/>
            <person name="Ezra D."/>
            <person name="Gonzalez J.B."/>
            <person name="Henrissat B."/>
            <person name="Kuo A."/>
            <person name="Liang C."/>
            <person name="Lipzen A."/>
            <person name="Lutzoni F."/>
            <person name="Magnuson J."/>
            <person name="Mondo S."/>
            <person name="Nolan M."/>
            <person name="Ohm R."/>
            <person name="Pangilinan J."/>
            <person name="Park H.-J.H."/>
            <person name="Ramirez L."/>
            <person name="Alfaro M."/>
            <person name="Sun H."/>
            <person name="Tritt A."/>
            <person name="Yoshinaga Y."/>
            <person name="Zwiers L.-H.L."/>
            <person name="Turgeon B.G."/>
            <person name="Goodwin S.B."/>
            <person name="Spatafora J.W."/>
            <person name="Crous P.W."/>
            <person name="Grigoriev I.V."/>
        </authorList>
    </citation>
    <scope>NUCLEOTIDE SEQUENCE [LARGE SCALE GENOMIC DNA]</scope>
    <source>
        <strain evidence="11 12">CBS 611.86</strain>
    </source>
</reference>
<evidence type="ECO:0000259" key="10">
    <source>
        <dbReference type="Pfam" id="PF15412"/>
    </source>
</evidence>
<evidence type="ECO:0000256" key="4">
    <source>
        <dbReference type="ARBA" id="ARBA00023172"/>
    </source>
</evidence>
<organism evidence="11 12">
    <name type="scientific">Massariosphaeria phaeospora</name>
    <dbReference type="NCBI Taxonomy" id="100035"/>
    <lineage>
        <taxon>Eukaryota</taxon>
        <taxon>Fungi</taxon>
        <taxon>Dikarya</taxon>
        <taxon>Ascomycota</taxon>
        <taxon>Pezizomycotina</taxon>
        <taxon>Dothideomycetes</taxon>
        <taxon>Pleosporomycetidae</taxon>
        <taxon>Pleosporales</taxon>
        <taxon>Pleosporales incertae sedis</taxon>
        <taxon>Massariosphaeria</taxon>
    </lineage>
</organism>
<feature type="compositionally biased region" description="Basic residues" evidence="8">
    <location>
        <begin position="326"/>
        <end position="338"/>
    </location>
</feature>
<comment type="caution">
    <text evidence="11">The sequence shown here is derived from an EMBL/GenBank/DDBJ whole genome shotgun (WGS) entry which is preliminary data.</text>
</comment>
<comment type="subcellular location">
    <subcellularLocation>
        <location evidence="1 7">Nucleus</location>
    </subcellularLocation>
</comment>
<dbReference type="GO" id="GO:0006281">
    <property type="term" value="P:DNA repair"/>
    <property type="evidence" value="ECO:0007669"/>
    <property type="project" value="UniProtKB-UniRule"/>
</dbReference>
<dbReference type="GO" id="GO:0030915">
    <property type="term" value="C:Smc5-Smc6 complex"/>
    <property type="evidence" value="ECO:0007669"/>
    <property type="project" value="UniProtKB-UniRule"/>
</dbReference>
<dbReference type="PANTHER" id="PTHR16140:SF0">
    <property type="entry name" value="NON-STRUCTURAL MAINTENANCE OF CHROMOSOMES ELEMENT 4"/>
    <property type="match status" value="1"/>
</dbReference>
<evidence type="ECO:0000313" key="12">
    <source>
        <dbReference type="Proteomes" id="UP000481861"/>
    </source>
</evidence>
<name>A0A7C8MCN2_9PLEO</name>
<evidence type="ECO:0000259" key="9">
    <source>
        <dbReference type="Pfam" id="PF08743"/>
    </source>
</evidence>